<dbReference type="Proteomes" id="UP000504636">
    <property type="component" value="Unplaced"/>
</dbReference>
<feature type="region of interest" description="Disordered" evidence="1">
    <location>
        <begin position="174"/>
        <end position="195"/>
    </location>
</feature>
<feature type="transmembrane region" description="Helical" evidence="2">
    <location>
        <begin position="88"/>
        <end position="114"/>
    </location>
</feature>
<evidence type="ECO:0000313" key="3">
    <source>
        <dbReference type="EMBL" id="KAF2816694.1"/>
    </source>
</evidence>
<evidence type="ECO:0000313" key="4">
    <source>
        <dbReference type="Proteomes" id="UP000504636"/>
    </source>
</evidence>
<gene>
    <name evidence="3 5" type="ORF">BDZ99DRAFT_566491</name>
</gene>
<feature type="transmembrane region" description="Helical" evidence="2">
    <location>
        <begin position="43"/>
        <end position="68"/>
    </location>
</feature>
<keyword evidence="4" id="KW-1185">Reference proteome</keyword>
<keyword evidence="2" id="KW-1133">Transmembrane helix</keyword>
<keyword evidence="2" id="KW-0812">Transmembrane</keyword>
<feature type="transmembrane region" description="Helical" evidence="2">
    <location>
        <begin position="126"/>
        <end position="148"/>
    </location>
</feature>
<organism evidence="3">
    <name type="scientific">Mytilinidion resinicola</name>
    <dbReference type="NCBI Taxonomy" id="574789"/>
    <lineage>
        <taxon>Eukaryota</taxon>
        <taxon>Fungi</taxon>
        <taxon>Dikarya</taxon>
        <taxon>Ascomycota</taxon>
        <taxon>Pezizomycotina</taxon>
        <taxon>Dothideomycetes</taxon>
        <taxon>Pleosporomycetidae</taxon>
        <taxon>Mytilinidiales</taxon>
        <taxon>Mytilinidiaceae</taxon>
        <taxon>Mytilinidion</taxon>
    </lineage>
</organism>
<accession>A0A6A6Z8S1</accession>
<evidence type="ECO:0000313" key="5">
    <source>
        <dbReference type="RefSeq" id="XP_033583658.1"/>
    </source>
</evidence>
<reference evidence="5" key="3">
    <citation type="submission" date="2025-04" db="UniProtKB">
        <authorList>
            <consortium name="RefSeq"/>
        </authorList>
    </citation>
    <scope>IDENTIFICATION</scope>
    <source>
        <strain evidence="5">CBS 304.34</strain>
    </source>
</reference>
<sequence length="201" mass="22390">MVPLKVFWNESHRLCLVILSCVFLVNFACNAISITSSSVDLDSIAVFVLANIVVTFAFPVNLCLYTLLYKLDKPIIDGRVGIYFRQKVICVTIGCVLNLAAFGAFVGLVIRIYYCDMKEAVKWTSITTLSIGGLITFVVVIVDLLKLLSLDLREKKRFEEVQVDIGNLRLEGEDEIGEDEIGEDEIDEDDAGEDDSILIEV</sequence>
<reference evidence="3 5" key="1">
    <citation type="journal article" date="2020" name="Stud. Mycol.">
        <title>101 Dothideomycetes genomes: a test case for predicting lifestyles and emergence of pathogens.</title>
        <authorList>
            <person name="Haridas S."/>
            <person name="Albert R."/>
            <person name="Binder M."/>
            <person name="Bloem J."/>
            <person name="Labutti K."/>
            <person name="Salamov A."/>
            <person name="Andreopoulos B."/>
            <person name="Baker S."/>
            <person name="Barry K."/>
            <person name="Bills G."/>
            <person name="Bluhm B."/>
            <person name="Cannon C."/>
            <person name="Castanera R."/>
            <person name="Culley D."/>
            <person name="Daum C."/>
            <person name="Ezra D."/>
            <person name="Gonzalez J."/>
            <person name="Henrissat B."/>
            <person name="Kuo A."/>
            <person name="Liang C."/>
            <person name="Lipzen A."/>
            <person name="Lutzoni F."/>
            <person name="Magnuson J."/>
            <person name="Mondo S."/>
            <person name="Nolan M."/>
            <person name="Ohm R."/>
            <person name="Pangilinan J."/>
            <person name="Park H.-J."/>
            <person name="Ramirez L."/>
            <person name="Alfaro M."/>
            <person name="Sun H."/>
            <person name="Tritt A."/>
            <person name="Yoshinaga Y."/>
            <person name="Zwiers L.-H."/>
            <person name="Turgeon B."/>
            <person name="Goodwin S."/>
            <person name="Spatafora J."/>
            <person name="Crous P."/>
            <person name="Grigoriev I."/>
        </authorList>
    </citation>
    <scope>NUCLEOTIDE SEQUENCE</scope>
    <source>
        <strain evidence="3 5">CBS 304.34</strain>
    </source>
</reference>
<proteinExistence type="predicted"/>
<name>A0A6A6Z8S1_9PEZI</name>
<keyword evidence="2" id="KW-0472">Membrane</keyword>
<reference evidence="5" key="2">
    <citation type="submission" date="2020-04" db="EMBL/GenBank/DDBJ databases">
        <authorList>
            <consortium name="NCBI Genome Project"/>
        </authorList>
    </citation>
    <scope>NUCLEOTIDE SEQUENCE</scope>
    <source>
        <strain evidence="5">CBS 304.34</strain>
    </source>
</reference>
<dbReference type="RefSeq" id="XP_033583658.1">
    <property type="nucleotide sequence ID" value="XM_033727587.1"/>
</dbReference>
<dbReference type="AlphaFoldDB" id="A0A6A6Z8S1"/>
<evidence type="ECO:0000256" key="1">
    <source>
        <dbReference type="SAM" id="MobiDB-lite"/>
    </source>
</evidence>
<dbReference type="GeneID" id="54468480"/>
<protein>
    <submittedName>
        <fullName evidence="3 5">Uncharacterized protein</fullName>
    </submittedName>
</protein>
<evidence type="ECO:0000256" key="2">
    <source>
        <dbReference type="SAM" id="Phobius"/>
    </source>
</evidence>
<dbReference type="EMBL" id="MU003693">
    <property type="protein sequence ID" value="KAF2816694.1"/>
    <property type="molecule type" value="Genomic_DNA"/>
</dbReference>